<dbReference type="Pfam" id="PF09955">
    <property type="entry name" value="DUF2189"/>
    <property type="match status" value="1"/>
</dbReference>
<evidence type="ECO:0000313" key="3">
    <source>
        <dbReference type="Proteomes" id="UP000036902"/>
    </source>
</evidence>
<feature type="transmembrane region" description="Helical" evidence="1">
    <location>
        <begin position="115"/>
        <end position="139"/>
    </location>
</feature>
<evidence type="ECO:0000256" key="1">
    <source>
        <dbReference type="SAM" id="Phobius"/>
    </source>
</evidence>
<dbReference type="InterPro" id="IPR018692">
    <property type="entry name" value="DUF2189"/>
</dbReference>
<proteinExistence type="predicted"/>
<feature type="transmembrane region" description="Helical" evidence="1">
    <location>
        <begin position="160"/>
        <end position="187"/>
    </location>
</feature>
<gene>
    <name evidence="2" type="ORF">AC731_000980</name>
</gene>
<dbReference type="EMBL" id="CP014646">
    <property type="protein sequence ID" value="AMO35644.1"/>
    <property type="molecule type" value="Genomic_DNA"/>
</dbReference>
<keyword evidence="1" id="KW-0472">Membrane</keyword>
<dbReference type="AlphaFoldDB" id="A0A140ID19"/>
<keyword evidence="3" id="KW-1185">Reference proteome</keyword>
<keyword evidence="1" id="KW-0812">Transmembrane</keyword>
<reference evidence="3" key="1">
    <citation type="submission" date="2016-03" db="EMBL/GenBank/DDBJ databases">
        <authorList>
            <person name="Ma C."/>
            <person name="Zhou S."/>
            <person name="Yang G."/>
        </authorList>
    </citation>
    <scope>NUCLEOTIDE SEQUENCE [LARGE SCALE GENOMIC DNA]</scope>
    <source>
        <strain evidence="3">SgZ-1</strain>
    </source>
</reference>
<feature type="transmembrane region" description="Helical" evidence="1">
    <location>
        <begin position="38"/>
        <end position="58"/>
    </location>
</feature>
<dbReference type="STRING" id="1134435.AC731_000980"/>
<sequence>MIDSSPPAASRLQPAVLSLADIGHALASGWRQFAAAPLLSMGFASVFVALGAILFALVETLAIAPISLSFSAGFMLVGPALLAGFFAVSDRVRDGQKPAIADIGQGFRKLPRGGWVVSFVCALLFLIWITDAGTLYGFMIGREPTAFARLLQAEESVQRFLFYSSLMGAVLAFIIFTVSAFSIPLIYDGRADLVSGVVASVRAVFGRFPVVMAWACLLAFVIILSAVLLPLMVVSLPVMAYASRALYFRVFPPH</sequence>
<dbReference type="KEGG" id="thu:AC731_000980"/>
<feature type="transmembrane region" description="Helical" evidence="1">
    <location>
        <begin position="70"/>
        <end position="88"/>
    </location>
</feature>
<accession>A0A140ID19</accession>
<keyword evidence="1" id="KW-1133">Transmembrane helix</keyword>
<protein>
    <recommendedName>
        <fullName evidence="4">DUF2189 domain-containing protein</fullName>
    </recommendedName>
</protein>
<name>A0A140ID19_9RHOO</name>
<dbReference type="Proteomes" id="UP000036902">
    <property type="component" value="Chromosome"/>
</dbReference>
<evidence type="ECO:0008006" key="4">
    <source>
        <dbReference type="Google" id="ProtNLM"/>
    </source>
</evidence>
<evidence type="ECO:0000313" key="2">
    <source>
        <dbReference type="EMBL" id="AMO35644.1"/>
    </source>
</evidence>
<dbReference type="RefSeq" id="WP_004259561.1">
    <property type="nucleotide sequence ID" value="NZ_CP014646.1"/>
</dbReference>
<organism evidence="2 3">
    <name type="scientific">Thauera humireducens</name>
    <dbReference type="NCBI Taxonomy" id="1134435"/>
    <lineage>
        <taxon>Bacteria</taxon>
        <taxon>Pseudomonadati</taxon>
        <taxon>Pseudomonadota</taxon>
        <taxon>Betaproteobacteria</taxon>
        <taxon>Rhodocyclales</taxon>
        <taxon>Zoogloeaceae</taxon>
        <taxon>Thauera</taxon>
    </lineage>
</organism>
<feature type="transmembrane region" description="Helical" evidence="1">
    <location>
        <begin position="211"/>
        <end position="239"/>
    </location>
</feature>